<feature type="transmembrane region" description="Helical" evidence="1">
    <location>
        <begin position="181"/>
        <end position="200"/>
    </location>
</feature>
<keyword evidence="1" id="KW-1133">Transmembrane helix</keyword>
<accession>A0A371QX73</accession>
<dbReference type="AlphaFoldDB" id="A0A371QX73"/>
<dbReference type="OrthoDB" id="29012at2157"/>
<keyword evidence="1" id="KW-0812">Transmembrane</keyword>
<feature type="transmembrane region" description="Helical" evidence="1">
    <location>
        <begin position="24"/>
        <end position="40"/>
    </location>
</feature>
<comment type="caution">
    <text evidence="2">The sequence shown here is derived from an EMBL/GenBank/DDBJ whole genome shotgun (WGS) entry which is preliminary data.</text>
</comment>
<name>A0A371QX73_9CREN</name>
<evidence type="ECO:0000313" key="2">
    <source>
        <dbReference type="EMBL" id="RFA95043.1"/>
    </source>
</evidence>
<protein>
    <submittedName>
        <fullName evidence="2">Uncharacterized protein</fullName>
    </submittedName>
</protein>
<feature type="transmembrane region" description="Helical" evidence="1">
    <location>
        <begin position="75"/>
        <end position="92"/>
    </location>
</feature>
<organism evidence="2 3">
    <name type="scientific">Pyrobaculum aerophilum</name>
    <dbReference type="NCBI Taxonomy" id="13773"/>
    <lineage>
        <taxon>Archaea</taxon>
        <taxon>Thermoproteota</taxon>
        <taxon>Thermoprotei</taxon>
        <taxon>Thermoproteales</taxon>
        <taxon>Thermoproteaceae</taxon>
        <taxon>Pyrobaculum</taxon>
    </lineage>
</organism>
<gene>
    <name evidence="2" type="ORF">CGL52_13450</name>
</gene>
<evidence type="ECO:0000313" key="3">
    <source>
        <dbReference type="Proteomes" id="UP000256877"/>
    </source>
</evidence>
<feature type="transmembrane region" description="Helical" evidence="1">
    <location>
        <begin position="99"/>
        <end position="118"/>
    </location>
</feature>
<sequence>MMFIALGLFLIFLGYLDPALRFAAHPLGAFFTAYGVGGLLHKKRRHVLGYLATFLGVAAAVFLIPLPVFTPAHKLYLVAVAFGFFLNAVRFFSRRLKRALAPVSIAVTAWGLGSFLQLTHIPLLYLPVWGAGAGAFIASALGLARGRFKKVGRFFARHTAAFGVLGGLLTALYYISSLAGAAWVFYSTAIGSAAAILLLGGDVKRPRAAQLYDDQDVIEAKRLERRFVETGDVSLLTTYVAYYMAKGGVDEGRVLEVVRAALAYKDIEPSPFAPPLVAKLVERWNRRRRLRHLRRVMALLNRYL</sequence>
<proteinExistence type="predicted"/>
<dbReference type="EMBL" id="NMUF01000065">
    <property type="protein sequence ID" value="RFA95043.1"/>
    <property type="molecule type" value="Genomic_DNA"/>
</dbReference>
<dbReference type="RefSeq" id="WP_116430658.1">
    <property type="nucleotide sequence ID" value="NZ_NMUF01000065.1"/>
</dbReference>
<reference evidence="2 3" key="1">
    <citation type="submission" date="2017-07" db="EMBL/GenBank/DDBJ databases">
        <title>Draft genome sequence of aerobic hyperthermophilic archaea, Pyrobaculum aerophilum YKB31 and YKB32.</title>
        <authorList>
            <person name="Mochizuki T."/>
            <person name="Berliner A.J."/>
            <person name="Yoshida-Takashima Y."/>
            <person name="Takaki Y."/>
            <person name="Nunoura T."/>
            <person name="Takai K."/>
        </authorList>
    </citation>
    <scope>NUCLEOTIDE SEQUENCE [LARGE SCALE GENOMIC DNA]</scope>
    <source>
        <strain evidence="2 3">YKB32</strain>
    </source>
</reference>
<feature type="transmembrane region" description="Helical" evidence="1">
    <location>
        <begin position="124"/>
        <end position="143"/>
    </location>
</feature>
<dbReference type="Proteomes" id="UP000256877">
    <property type="component" value="Unassembled WGS sequence"/>
</dbReference>
<evidence type="ECO:0000256" key="1">
    <source>
        <dbReference type="SAM" id="Phobius"/>
    </source>
</evidence>
<keyword evidence="1" id="KW-0472">Membrane</keyword>
<feature type="transmembrane region" description="Helical" evidence="1">
    <location>
        <begin position="155"/>
        <end position="175"/>
    </location>
</feature>
<feature type="transmembrane region" description="Helical" evidence="1">
    <location>
        <begin position="47"/>
        <end position="69"/>
    </location>
</feature>